<dbReference type="Gene3D" id="2.40.420.20">
    <property type="match status" value="1"/>
</dbReference>
<dbReference type="SUPFAM" id="SSF47090">
    <property type="entry name" value="PGBD-like"/>
    <property type="match status" value="1"/>
</dbReference>
<dbReference type="Pfam" id="PF01471">
    <property type="entry name" value="PG_binding_1"/>
    <property type="match status" value="1"/>
</dbReference>
<accession>A0A1G7BEB8</accession>
<keyword evidence="6" id="KW-1185">Reference proteome</keyword>
<evidence type="ECO:0000313" key="5">
    <source>
        <dbReference type="EMBL" id="SDE25383.1"/>
    </source>
</evidence>
<feature type="chain" id="PRO_5038750248" evidence="3">
    <location>
        <begin position="20"/>
        <end position="348"/>
    </location>
</feature>
<dbReference type="InterPro" id="IPR050465">
    <property type="entry name" value="UPF0194_transport"/>
</dbReference>
<dbReference type="OrthoDB" id="3268648at2"/>
<evidence type="ECO:0000256" key="2">
    <source>
        <dbReference type="ARBA" id="ARBA00023054"/>
    </source>
</evidence>
<keyword evidence="3" id="KW-0732">Signal</keyword>
<evidence type="ECO:0000256" key="1">
    <source>
        <dbReference type="ARBA" id="ARBA00004196"/>
    </source>
</evidence>
<dbReference type="EMBL" id="FNAD01000016">
    <property type="protein sequence ID" value="SDE25383.1"/>
    <property type="molecule type" value="Genomic_DNA"/>
</dbReference>
<dbReference type="AlphaFoldDB" id="A0A1G7BEB8"/>
<dbReference type="Gene3D" id="1.10.101.10">
    <property type="entry name" value="PGBD-like superfamily/PGBD"/>
    <property type="match status" value="1"/>
</dbReference>
<feature type="domain" description="Peptidoglycan binding-like" evidence="4">
    <location>
        <begin position="119"/>
        <end position="165"/>
    </location>
</feature>
<protein>
    <submittedName>
        <fullName evidence="5">Putative peptidoglycan binding domain-containing protein</fullName>
    </submittedName>
</protein>
<dbReference type="STRING" id="58114.SAMN05216270_116110"/>
<dbReference type="InterPro" id="IPR036366">
    <property type="entry name" value="PGBDSf"/>
</dbReference>
<dbReference type="PANTHER" id="PTHR32347:SF27">
    <property type="entry name" value="RND EFFLUX PUMP MEMBRANE FUSION PROTEIN BARREL-SANDWICH DOMAIN-CONTAINING PROTEIN"/>
    <property type="match status" value="1"/>
</dbReference>
<organism evidence="5 6">
    <name type="scientific">Glycomyces harbinensis</name>
    <dbReference type="NCBI Taxonomy" id="58114"/>
    <lineage>
        <taxon>Bacteria</taxon>
        <taxon>Bacillati</taxon>
        <taxon>Actinomycetota</taxon>
        <taxon>Actinomycetes</taxon>
        <taxon>Glycomycetales</taxon>
        <taxon>Glycomycetaceae</taxon>
        <taxon>Glycomyces</taxon>
    </lineage>
</organism>
<gene>
    <name evidence="5" type="ORF">SAMN05216270_116110</name>
</gene>
<evidence type="ECO:0000313" key="6">
    <source>
        <dbReference type="Proteomes" id="UP000198949"/>
    </source>
</evidence>
<dbReference type="GO" id="GO:0030313">
    <property type="term" value="C:cell envelope"/>
    <property type="evidence" value="ECO:0007669"/>
    <property type="project" value="UniProtKB-SubCell"/>
</dbReference>
<evidence type="ECO:0000259" key="4">
    <source>
        <dbReference type="Pfam" id="PF01471"/>
    </source>
</evidence>
<feature type="signal peptide" evidence="3">
    <location>
        <begin position="1"/>
        <end position="19"/>
    </location>
</feature>
<dbReference type="InterPro" id="IPR036365">
    <property type="entry name" value="PGBD-like_sf"/>
</dbReference>
<dbReference type="RefSeq" id="WP_143015040.1">
    <property type="nucleotide sequence ID" value="NZ_FNAD01000016.1"/>
</dbReference>
<sequence length="348" mass="35292">MRRRTVAIAVGAVAAAGLAAGGAVYLASGEEPAASAEDPGATAAVEQQDLAKSEEVVGTLSYGAVRTLNGTAPGVVTWLPEAGTVIGAGDAVYDVDNVPVVAMLGDLPLWRDLAPGVEGPDVAQLESNLADLGYGGFTEDDAYTDATAEAVEEWQDDNGMEETGAVAVGAVLFSPDEVRVAEQVAAVGDPASGPILGYTANERRVSVQLEIADQDLVAVDQAVTVTLPDGGEAAGVVAEVGQAVSGSTDPEEDEPETVEVTVRIEDQSLLGELVSAPVTVELVAETREDVLTVPVEALLALREGGYGVEVVDGAATTLVPVETGVFADGRVEVESPELAAGMTVAVPS</sequence>
<comment type="subcellular location">
    <subcellularLocation>
        <location evidence="1">Cell envelope</location>
    </subcellularLocation>
</comment>
<keyword evidence="2" id="KW-0175">Coiled coil</keyword>
<reference evidence="6" key="1">
    <citation type="submission" date="2016-10" db="EMBL/GenBank/DDBJ databases">
        <authorList>
            <person name="Varghese N."/>
            <person name="Submissions S."/>
        </authorList>
    </citation>
    <scope>NUCLEOTIDE SEQUENCE [LARGE SCALE GENOMIC DNA]</scope>
    <source>
        <strain evidence="6">CGMCC 4.3516</strain>
    </source>
</reference>
<name>A0A1G7BEB8_9ACTN</name>
<dbReference type="Proteomes" id="UP000198949">
    <property type="component" value="Unassembled WGS sequence"/>
</dbReference>
<dbReference type="PANTHER" id="PTHR32347">
    <property type="entry name" value="EFFLUX SYSTEM COMPONENT YKNX-RELATED"/>
    <property type="match status" value="1"/>
</dbReference>
<dbReference type="InterPro" id="IPR002477">
    <property type="entry name" value="Peptidoglycan-bd-like"/>
</dbReference>
<evidence type="ECO:0000256" key="3">
    <source>
        <dbReference type="SAM" id="SignalP"/>
    </source>
</evidence>
<proteinExistence type="predicted"/>